<dbReference type="SUPFAM" id="SSF51679">
    <property type="entry name" value="Bacterial luciferase-like"/>
    <property type="match status" value="1"/>
</dbReference>
<dbReference type="Pfam" id="PF00501">
    <property type="entry name" value="AMP-binding"/>
    <property type="match status" value="1"/>
</dbReference>
<evidence type="ECO:0000313" key="6">
    <source>
        <dbReference type="Proteomes" id="UP000015346"/>
    </source>
</evidence>
<reference evidence="5 6" key="1">
    <citation type="journal article" date="2013" name="Stand. Genomic Sci.">
        <title>Genome sequence of the reddish-pigmented Rubellimicrobium thermophilum type strain (DSM 16684(T)), a member of the Roseobacter clade.</title>
        <authorList>
            <person name="Fiebig A."/>
            <person name="Riedel T."/>
            <person name="Gronow S."/>
            <person name="Petersen J."/>
            <person name="Klenk H.P."/>
            <person name="Goker M."/>
        </authorList>
    </citation>
    <scope>NUCLEOTIDE SEQUENCE [LARGE SCALE GENOMIC DNA]</scope>
    <source>
        <strain evidence="5 6">DSM 16684</strain>
    </source>
</reference>
<dbReference type="Gene3D" id="3.20.20.30">
    <property type="entry name" value="Luciferase-like domain"/>
    <property type="match status" value="1"/>
</dbReference>
<dbReference type="Gene3D" id="3.40.50.980">
    <property type="match status" value="2"/>
</dbReference>
<dbReference type="InterPro" id="IPR011034">
    <property type="entry name" value="Formyl_transferase-like_C_sf"/>
</dbReference>
<evidence type="ECO:0000259" key="2">
    <source>
        <dbReference type="Pfam" id="PF00296"/>
    </source>
</evidence>
<sequence length="961" mass="100624">MKETAMTPLSAVLIGHDTLALACARLWQEAGHRLTAVVTRHAGLADWARGEGIPLLSPGPDLAGRLAGQPFDWLLSVANTDLLPAPLLALPARGAVNFHDAPLPERAGLNAPVWALLEGAASHGIAWHLIEPAVDTGPILAERRFAIAPDETALSLNGRCFAAALESFPEVIAQLAGTLRPLPQDPARRLRLHRGRDRPAGAAVLDLAQPAARLAALVRALDHGPYPNPLALPKLDCGGGCLARVLEAEPLPGGGGAEPGLVLAAGDGRLTLATADGVLRLRLAPLSGPLPPLAAGDRLPRPDPALVAARDAALQATVPAEARWRAHLADLRPATLPPLGGRPGPDPLARVLPGESDLALAALALRLAGGPCDLALAVPAADVQAPWLPLRAAGETVSDLRAALARGREEAAQGPMALDLPHRLGRPAPALPALALGPVPGAALWLDGETLCGDPARLSPEAFAILADRLAHLAAQLAALPPETPLASLDPIPPAEHDRIARSNATDGPFDLRPLPLLVAEQAARSPDAPALSVRDRTLTYREAADRAARLARALRAMGAGAGSRVGIHLPRSADLVLAALAVQMAGAAYVPLDPAYPADRIALYLEDSDAAIIVTDSAHAKGLPPHRARILVVDRDLPDGPDGPAPAPDDPAYLIYTSGSTGRPKGVIITHRNLSNFLTAMDARIGPRPGEAQPGTWLAVTSLSFDISILELFWTLSRGFHVVVQGDEERTQVAGDGPAPRGRMDLSLYYWGNDDGTGRDKYRLLLEGARFADAHGFRAVWTPERHFHAFGGPYPNPSVTGAAVAAVTRHLDVRAGSCVAPLHHPIRIAEEWAVVDNLTNGRAGLALASGWMPEDFVLRPEAAPPANRQALIDCVATLRRLWAGEAVEFPGPLGPPAHPHPAPPRLARAAPLDHDRRQSGDLARGRTPRGACADASAGSEHRGGRAEDRPLSRGAARGRP</sequence>
<dbReference type="Gene3D" id="3.40.50.12230">
    <property type="match status" value="1"/>
</dbReference>
<feature type="compositionally biased region" description="Pro residues" evidence="1">
    <location>
        <begin position="893"/>
        <end position="905"/>
    </location>
</feature>
<evidence type="ECO:0000256" key="1">
    <source>
        <dbReference type="SAM" id="MobiDB-lite"/>
    </source>
</evidence>
<feature type="region of interest" description="Disordered" evidence="1">
    <location>
        <begin position="893"/>
        <end position="961"/>
    </location>
</feature>
<proteinExistence type="predicted"/>
<dbReference type="InterPro" id="IPR036661">
    <property type="entry name" value="Luciferase-like_sf"/>
</dbReference>
<dbReference type="Proteomes" id="UP000015346">
    <property type="component" value="Unassembled WGS sequence"/>
</dbReference>
<organism evidence="5 6">
    <name type="scientific">Rubellimicrobium thermophilum DSM 16684</name>
    <dbReference type="NCBI Taxonomy" id="1123069"/>
    <lineage>
        <taxon>Bacteria</taxon>
        <taxon>Pseudomonadati</taxon>
        <taxon>Pseudomonadota</taxon>
        <taxon>Alphaproteobacteria</taxon>
        <taxon>Rhodobacterales</taxon>
        <taxon>Roseobacteraceae</taxon>
        <taxon>Rubellimicrobium</taxon>
    </lineage>
</organism>
<dbReference type="InterPro" id="IPR000873">
    <property type="entry name" value="AMP-dep_synth/lig_dom"/>
</dbReference>
<protein>
    <submittedName>
        <fullName evidence="5">Non-ribosomal peptide synthetase module/related protein</fullName>
    </submittedName>
</protein>
<dbReference type="GO" id="GO:0044550">
    <property type="term" value="P:secondary metabolite biosynthetic process"/>
    <property type="evidence" value="ECO:0007669"/>
    <property type="project" value="TreeGrafter"/>
</dbReference>
<dbReference type="GO" id="GO:0016705">
    <property type="term" value="F:oxidoreductase activity, acting on paired donors, with incorporation or reduction of molecular oxygen"/>
    <property type="evidence" value="ECO:0007669"/>
    <property type="project" value="InterPro"/>
</dbReference>
<dbReference type="InterPro" id="IPR036477">
    <property type="entry name" value="Formyl_transf_N_sf"/>
</dbReference>
<dbReference type="InterPro" id="IPR011251">
    <property type="entry name" value="Luciferase-like_dom"/>
</dbReference>
<dbReference type="GO" id="GO:0005737">
    <property type="term" value="C:cytoplasm"/>
    <property type="evidence" value="ECO:0007669"/>
    <property type="project" value="TreeGrafter"/>
</dbReference>
<evidence type="ECO:0000259" key="4">
    <source>
        <dbReference type="Pfam" id="PF00551"/>
    </source>
</evidence>
<dbReference type="RefSeq" id="WP_021099352.1">
    <property type="nucleotide sequence ID" value="NZ_KE557327.1"/>
</dbReference>
<dbReference type="EMBL" id="AOLV01000042">
    <property type="protein sequence ID" value="EPX82371.1"/>
    <property type="molecule type" value="Genomic_DNA"/>
</dbReference>
<feature type="domain" description="AMP-dependent synthetase/ligase" evidence="3">
    <location>
        <begin position="520"/>
        <end position="729"/>
    </location>
</feature>
<dbReference type="GO" id="GO:0031177">
    <property type="term" value="F:phosphopantetheine binding"/>
    <property type="evidence" value="ECO:0007669"/>
    <property type="project" value="TreeGrafter"/>
</dbReference>
<dbReference type="GO" id="GO:0043041">
    <property type="term" value="P:amino acid activation for nonribosomal peptide biosynthetic process"/>
    <property type="evidence" value="ECO:0007669"/>
    <property type="project" value="TreeGrafter"/>
</dbReference>
<feature type="domain" description="Luciferase-like" evidence="2">
    <location>
        <begin position="755"/>
        <end position="905"/>
    </location>
</feature>
<dbReference type="InterPro" id="IPR020459">
    <property type="entry name" value="AMP-binding"/>
</dbReference>
<comment type="caution">
    <text evidence="5">The sequence shown here is derived from an EMBL/GenBank/DDBJ whole genome shotgun (WGS) entry which is preliminary data.</text>
</comment>
<evidence type="ECO:0000259" key="3">
    <source>
        <dbReference type="Pfam" id="PF00501"/>
    </source>
</evidence>
<dbReference type="SUPFAM" id="SSF53328">
    <property type="entry name" value="Formyltransferase"/>
    <property type="match status" value="1"/>
</dbReference>
<dbReference type="PRINTS" id="PR00154">
    <property type="entry name" value="AMPBINDING"/>
</dbReference>
<dbReference type="HOGENOM" id="CLU_307521_0_0_5"/>
<dbReference type="FunFam" id="3.40.50.980:FF:000001">
    <property type="entry name" value="Non-ribosomal peptide synthetase"/>
    <property type="match status" value="1"/>
</dbReference>
<dbReference type="PROSITE" id="PS00455">
    <property type="entry name" value="AMP_BINDING"/>
    <property type="match status" value="1"/>
</dbReference>
<dbReference type="SUPFAM" id="SSF56801">
    <property type="entry name" value="Acetyl-CoA synthetase-like"/>
    <property type="match status" value="1"/>
</dbReference>
<dbReference type="PANTHER" id="PTHR45527:SF1">
    <property type="entry name" value="FATTY ACID SYNTHASE"/>
    <property type="match status" value="1"/>
</dbReference>
<name>S9QLM0_9RHOB</name>
<feature type="domain" description="Formyl transferase N-terminal" evidence="4">
    <location>
        <begin position="75"/>
        <end position="172"/>
    </location>
</feature>
<feature type="compositionally biased region" description="Basic and acidic residues" evidence="1">
    <location>
        <begin position="940"/>
        <end position="952"/>
    </location>
</feature>
<dbReference type="Pfam" id="PF00296">
    <property type="entry name" value="Bac_luciferase"/>
    <property type="match status" value="1"/>
</dbReference>
<evidence type="ECO:0000313" key="5">
    <source>
        <dbReference type="EMBL" id="EPX82371.1"/>
    </source>
</evidence>
<dbReference type="PANTHER" id="PTHR45527">
    <property type="entry name" value="NONRIBOSOMAL PEPTIDE SYNTHETASE"/>
    <property type="match status" value="1"/>
</dbReference>
<dbReference type="Pfam" id="PF00551">
    <property type="entry name" value="Formyl_trans_N"/>
    <property type="match status" value="1"/>
</dbReference>
<dbReference type="InterPro" id="IPR002376">
    <property type="entry name" value="Formyl_transf_N"/>
</dbReference>
<dbReference type="AlphaFoldDB" id="S9QLM0"/>
<dbReference type="PATRIC" id="fig|1123069.3.peg.3268"/>
<dbReference type="InterPro" id="IPR020845">
    <property type="entry name" value="AMP-binding_CS"/>
</dbReference>
<gene>
    <name evidence="5" type="ORF">ruthe_03300</name>
</gene>
<accession>S9QLM0</accession>
<keyword evidence="6" id="KW-1185">Reference proteome</keyword>
<dbReference type="SUPFAM" id="SSF50486">
    <property type="entry name" value="FMT C-terminal domain-like"/>
    <property type="match status" value="1"/>
</dbReference>
<dbReference type="STRING" id="1123069.ruthe_03300"/>